<organism evidence="1 2">
    <name type="scientific">Panagrolaimus sp. JU765</name>
    <dbReference type="NCBI Taxonomy" id="591449"/>
    <lineage>
        <taxon>Eukaryota</taxon>
        <taxon>Metazoa</taxon>
        <taxon>Ecdysozoa</taxon>
        <taxon>Nematoda</taxon>
        <taxon>Chromadorea</taxon>
        <taxon>Rhabditida</taxon>
        <taxon>Tylenchina</taxon>
        <taxon>Panagrolaimomorpha</taxon>
        <taxon>Panagrolaimoidea</taxon>
        <taxon>Panagrolaimidae</taxon>
        <taxon>Panagrolaimus</taxon>
    </lineage>
</organism>
<dbReference type="WBParaSite" id="JU765_v2.g13975.t1">
    <property type="protein sequence ID" value="JU765_v2.g13975.t1"/>
    <property type="gene ID" value="JU765_v2.g13975"/>
</dbReference>
<protein>
    <submittedName>
        <fullName evidence="2">Uncharacterized protein</fullName>
    </submittedName>
</protein>
<reference evidence="2" key="1">
    <citation type="submission" date="2025-08" db="UniProtKB">
        <authorList>
            <consortium name="WormBaseParasite"/>
        </authorList>
    </citation>
    <scope>IDENTIFICATION</scope>
</reference>
<proteinExistence type="predicted"/>
<sequence>MFRESAESDQVQRRATSTPINEERDVFDSMTSFRGFDSSKENSLPPFSVGFAGATPHPATKKRSSILNTDLSNVLKKKDVEDFLRSLEKESCLC</sequence>
<name>A0AC34Q938_9BILA</name>
<evidence type="ECO:0000313" key="1">
    <source>
        <dbReference type="Proteomes" id="UP000887576"/>
    </source>
</evidence>
<evidence type="ECO:0000313" key="2">
    <source>
        <dbReference type="WBParaSite" id="JU765_v2.g13975.t1"/>
    </source>
</evidence>
<accession>A0AC34Q938</accession>
<dbReference type="Proteomes" id="UP000887576">
    <property type="component" value="Unplaced"/>
</dbReference>